<dbReference type="PANTHER" id="PTHR33608">
    <property type="entry name" value="BLL2464 PROTEIN"/>
    <property type="match status" value="1"/>
</dbReference>
<dbReference type="OrthoDB" id="9776116at2"/>
<evidence type="ECO:0000313" key="3">
    <source>
        <dbReference type="EMBL" id="KAA8824518.1"/>
    </source>
</evidence>
<reference evidence="4 5" key="1">
    <citation type="journal article" date="2019" name="Syst. Appl. Microbiol.">
        <title>Characterization of Bifidobacterium species in feaces of the Egyptian fruit bat: Description of B. vespertilionis sp. nov. and B. rousetti sp. nov.</title>
        <authorList>
            <person name="Modesto M."/>
            <person name="Satti M."/>
            <person name="Watanabe K."/>
            <person name="Puglisi E."/>
            <person name="Morelli L."/>
            <person name="Huang C.-H."/>
            <person name="Liou J.-S."/>
            <person name="Miyashita M."/>
            <person name="Tamura T."/>
            <person name="Saito S."/>
            <person name="Mori K."/>
            <person name="Huang L."/>
            <person name="Sciavilla P."/>
            <person name="Sandri C."/>
            <person name="Spiezio C."/>
            <person name="Vitali F."/>
            <person name="Cavalieri D."/>
            <person name="Perpetuini G."/>
            <person name="Tofalo R."/>
            <person name="Bonetti A."/>
            <person name="Arita M."/>
            <person name="Mattarelli P."/>
        </authorList>
    </citation>
    <scope>NUCLEOTIDE SEQUENCE [LARGE SCALE GENOMIC DNA]</scope>
    <source>
        <strain evidence="2 5">RST16</strain>
        <strain evidence="3 4">RST8</strain>
    </source>
</reference>
<name>A0A5J5E5Q8_9BIFI</name>
<dbReference type="InterPro" id="IPR002881">
    <property type="entry name" value="DUF58"/>
</dbReference>
<dbReference type="Proteomes" id="UP000374630">
    <property type="component" value="Unassembled WGS sequence"/>
</dbReference>
<keyword evidence="5" id="KW-1185">Reference proteome</keyword>
<feature type="domain" description="DUF58" evidence="1">
    <location>
        <begin position="54"/>
        <end position="229"/>
    </location>
</feature>
<gene>
    <name evidence="3" type="ORF">EM848_01530</name>
    <name evidence="2" type="ORF">EMO90_02695</name>
</gene>
<organism evidence="3 4">
    <name type="scientific">Bifidobacterium vespertilionis</name>
    <dbReference type="NCBI Taxonomy" id="2562524"/>
    <lineage>
        <taxon>Bacteria</taxon>
        <taxon>Bacillati</taxon>
        <taxon>Actinomycetota</taxon>
        <taxon>Actinomycetes</taxon>
        <taxon>Bifidobacteriales</taxon>
        <taxon>Bifidobacteriaceae</taxon>
        <taxon>Bifidobacterium</taxon>
    </lineage>
</organism>
<dbReference type="EMBL" id="RZOA01000002">
    <property type="protein sequence ID" value="KAA8824518.1"/>
    <property type="molecule type" value="Genomic_DNA"/>
</dbReference>
<comment type="caution">
    <text evidence="3">The sequence shown here is derived from an EMBL/GenBank/DDBJ whole genome shotgun (WGS) entry which is preliminary data.</text>
</comment>
<evidence type="ECO:0000259" key="1">
    <source>
        <dbReference type="Pfam" id="PF01882"/>
    </source>
</evidence>
<evidence type="ECO:0000313" key="2">
    <source>
        <dbReference type="EMBL" id="KAA8822119.1"/>
    </source>
</evidence>
<dbReference type="Proteomes" id="UP000345527">
    <property type="component" value="Unassembled WGS sequence"/>
</dbReference>
<dbReference type="EMBL" id="RZNZ01000002">
    <property type="protein sequence ID" value="KAA8822119.1"/>
    <property type="molecule type" value="Genomic_DNA"/>
</dbReference>
<accession>A0A5J5E5Q8</accession>
<evidence type="ECO:0000313" key="5">
    <source>
        <dbReference type="Proteomes" id="UP000374630"/>
    </source>
</evidence>
<proteinExistence type="predicted"/>
<sequence>MIGGTAKSGDQLRIRRKIEALGTKLTLPTVTRALGVLEGEHTSHRAGGGDEFMDIRPYESGDEARLIDWKTSARSGRPMIVDKERRATSRVWMLMDVGREMAGGCANGERAYEVAANALRMFAALSLRRSDDISLVFGDSGSITRVPFNGGFARFEHVLDHALDRRWDQPRHLDALLDYARRLRDRSCLLVIATDETALAERHVEVIRMLAQTHPLVVVDVAVANPFAVRRAGRRVLDAPDRRALPAFLASAANAREVDTHRAYVAASLNRELARCGSTMVRAESSEDMFNAFVALVSGALARTAYRQGGVGR</sequence>
<protein>
    <submittedName>
        <fullName evidence="3">DUF58 domain-containing protein</fullName>
    </submittedName>
</protein>
<dbReference type="PANTHER" id="PTHR33608:SF14">
    <property type="entry name" value="POSSIBLE CONSERVED SECRETED PROTEIN"/>
    <property type="match status" value="1"/>
</dbReference>
<dbReference type="RefSeq" id="WP_150353252.1">
    <property type="nucleotide sequence ID" value="NZ_RZNZ01000002.1"/>
</dbReference>
<dbReference type="Pfam" id="PF01882">
    <property type="entry name" value="DUF58"/>
    <property type="match status" value="1"/>
</dbReference>
<evidence type="ECO:0000313" key="4">
    <source>
        <dbReference type="Proteomes" id="UP000345527"/>
    </source>
</evidence>
<dbReference type="AlphaFoldDB" id="A0A5J5E5Q8"/>